<evidence type="ECO:0000313" key="2">
    <source>
        <dbReference type="EMBL" id="MFD1633160.1"/>
    </source>
</evidence>
<evidence type="ECO:0000256" key="1">
    <source>
        <dbReference type="SAM" id="Phobius"/>
    </source>
</evidence>
<name>A0ABD6CXY2_9EURY</name>
<keyword evidence="1" id="KW-0812">Transmembrane</keyword>
<proteinExistence type="predicted"/>
<comment type="caution">
    <text evidence="2">The sequence shown here is derived from an EMBL/GenBank/DDBJ whole genome shotgun (WGS) entry which is preliminary data.</text>
</comment>
<gene>
    <name evidence="2" type="ORF">ACFSBJ_05355</name>
</gene>
<organism evidence="2 3">
    <name type="scientific">Haloplanus ruber</name>
    <dbReference type="NCBI Taxonomy" id="869892"/>
    <lineage>
        <taxon>Archaea</taxon>
        <taxon>Methanobacteriati</taxon>
        <taxon>Methanobacteriota</taxon>
        <taxon>Stenosarchaea group</taxon>
        <taxon>Halobacteria</taxon>
        <taxon>Halobacteriales</taxon>
        <taxon>Haloferacaceae</taxon>
        <taxon>Haloplanus</taxon>
    </lineage>
</organism>
<dbReference type="Proteomes" id="UP001597075">
    <property type="component" value="Unassembled WGS sequence"/>
</dbReference>
<keyword evidence="1" id="KW-0472">Membrane</keyword>
<sequence length="77" mass="8522">MHPMTPPEFEHSAASVVFDDYHQYLEHHRAKSEGRTASSASLISYNFDLQTGIMVAFVIGAALVAAFEDGNAFESFR</sequence>
<feature type="transmembrane region" description="Helical" evidence="1">
    <location>
        <begin position="49"/>
        <end position="67"/>
    </location>
</feature>
<dbReference type="EMBL" id="JBHUDL010000008">
    <property type="protein sequence ID" value="MFD1633160.1"/>
    <property type="molecule type" value="Genomic_DNA"/>
</dbReference>
<accession>A0ABD6CXY2</accession>
<dbReference type="AlphaFoldDB" id="A0ABD6CXY2"/>
<keyword evidence="3" id="KW-1185">Reference proteome</keyword>
<protein>
    <submittedName>
        <fullName evidence="2">Uncharacterized protein</fullName>
    </submittedName>
</protein>
<reference evidence="2 3" key="1">
    <citation type="journal article" date="2019" name="Int. J. Syst. Evol. Microbiol.">
        <title>The Global Catalogue of Microorganisms (GCM) 10K type strain sequencing project: providing services to taxonomists for standard genome sequencing and annotation.</title>
        <authorList>
            <consortium name="The Broad Institute Genomics Platform"/>
            <consortium name="The Broad Institute Genome Sequencing Center for Infectious Disease"/>
            <person name="Wu L."/>
            <person name="Ma J."/>
        </authorList>
    </citation>
    <scope>NUCLEOTIDE SEQUENCE [LARGE SCALE GENOMIC DNA]</scope>
    <source>
        <strain evidence="2 3">CGMCC 1.10594</strain>
    </source>
</reference>
<dbReference type="RefSeq" id="WP_256405425.1">
    <property type="nucleotide sequence ID" value="NZ_CP187151.1"/>
</dbReference>
<evidence type="ECO:0000313" key="3">
    <source>
        <dbReference type="Proteomes" id="UP001597075"/>
    </source>
</evidence>
<keyword evidence="1" id="KW-1133">Transmembrane helix</keyword>